<reference evidence="2 3" key="1">
    <citation type="journal article" date="2015" name="Antonie Van Leeuwenhoek">
        <title>Tamlana nanhaiensis sp. nov., isolated from surface seawater collected from the South China Sea.</title>
        <authorList>
            <person name="Liu X."/>
            <person name="Lai Q."/>
            <person name="Du Y."/>
            <person name="Li G."/>
            <person name="Sun F."/>
            <person name="Shao Z."/>
        </authorList>
    </citation>
    <scope>NUCLEOTIDE SEQUENCE [LARGE SCALE GENOMIC DNA]</scope>
    <source>
        <strain evidence="2 3">FHC16</strain>
    </source>
</reference>
<dbReference type="EMBL" id="JTDV01000003">
    <property type="protein sequence ID" value="KJD33681.1"/>
    <property type="molecule type" value="Genomic_DNA"/>
</dbReference>
<dbReference type="CDD" id="cd03603">
    <property type="entry name" value="CLECT_VCBS"/>
    <property type="match status" value="1"/>
</dbReference>
<dbReference type="Pfam" id="PF19081">
    <property type="entry name" value="Ig_7"/>
    <property type="match status" value="1"/>
</dbReference>
<dbReference type="InterPro" id="IPR034007">
    <property type="entry name" value="CTLD_bac"/>
</dbReference>
<evidence type="ECO:0000313" key="3">
    <source>
        <dbReference type="Proteomes" id="UP000032361"/>
    </source>
</evidence>
<dbReference type="AlphaFoldDB" id="A0A0D7W3K4"/>
<evidence type="ECO:0000259" key="1">
    <source>
        <dbReference type="PROSITE" id="PS50041"/>
    </source>
</evidence>
<feature type="domain" description="C-type lectin" evidence="1">
    <location>
        <begin position="137"/>
        <end position="261"/>
    </location>
</feature>
<name>A0A0D7W3K4_9FLAO</name>
<dbReference type="Pfam" id="PF13585">
    <property type="entry name" value="CHU_C"/>
    <property type="match status" value="1"/>
</dbReference>
<keyword evidence="3" id="KW-1185">Reference proteome</keyword>
<dbReference type="Gene3D" id="3.10.100.10">
    <property type="entry name" value="Mannose-Binding Protein A, subunit A"/>
    <property type="match status" value="1"/>
</dbReference>
<proteinExistence type="predicted"/>
<gene>
    <name evidence="2" type="ORF">PK35_07195</name>
</gene>
<accession>A0A0D7W3K4</accession>
<dbReference type="InterPro" id="IPR016186">
    <property type="entry name" value="C-type_lectin-like/link_sf"/>
</dbReference>
<dbReference type="InterPro" id="IPR044023">
    <property type="entry name" value="Ig_7"/>
</dbReference>
<sequence>MLYILLCCSMFSWAQNIAPTLTASGNQAYCPNSEIHIVTEFTIEDPDDTEIEALYIQISEGYEMSHDILSLTGSHANITATWNTSEGKLTLKSSNAPLASYTDLIAATLDVTFKSTNNSPNNKVFSITIGDANYLPLTNHYYEYIADYGVTWTAAKAKAETRTYFGLQGYLATVLYPEEAQLVGEQASGAGWLGGNDLETEGVWKWVTGPEAGTVFWNGAVNGSTPNYANWNYNEPNNVNGGEDYLHITDPSIGIPGAWNDLREVGEPPGAYYPKGFIVEYGGMPGDPELNISTSTSIYIPQINSTVDANRCGAGMLQLEAFANQEAADVIWFESLNSATPIFTGNSFSTPFLNTTTTYYVLASENGCLIGDRIPVVATIFELPNYEQSIVFKNCDVDGTPDGFTDFNLNESVDFFINNNSDDFSVRFYNSYNAAELNDNAIETPEKYNNLNGNNVYARIENNQGCFVVSTIQLETSTTSFSNGFLYNFEVCDDDNIDGFYAFDLTESSNEFIQQFPEGQNLSVHYYRNLNDAQLEQNEISQQTTYTNETAFSQTLFVRVESLDNGDCFGLGAHLQLTVQPKPEFTIEQNKTFCNDGGNIVLSVTGTMESFTYLWQNESGDVVSTSGVLETETGGTFTVTATSSAGCTSVPQYYTVNQSEVASISKEDLVINAVSNNNTISIKTDNNNLGIGTYEFNLNDSTGNYQDEPYFNFVPAGKHTLFVRDKNACGIASIEVFVLGFPKYFSPNNDGKNDFWQLKGLDNDFTNASQVCIFNRYGKLITQFNAKTGVWDGTFKGTTLPKADYWFVATLIEKTSGNIKTYRGHFSLLR</sequence>
<protein>
    <recommendedName>
        <fullName evidence="1">C-type lectin domain-containing protein</fullName>
    </recommendedName>
</protein>
<dbReference type="Proteomes" id="UP000032361">
    <property type="component" value="Unassembled WGS sequence"/>
</dbReference>
<dbReference type="InterPro" id="IPR026341">
    <property type="entry name" value="T9SS_type_B"/>
</dbReference>
<evidence type="ECO:0000313" key="2">
    <source>
        <dbReference type="EMBL" id="KJD33681.1"/>
    </source>
</evidence>
<dbReference type="PROSITE" id="PS50041">
    <property type="entry name" value="C_TYPE_LECTIN_2"/>
    <property type="match status" value="1"/>
</dbReference>
<dbReference type="NCBIfam" id="TIGR04131">
    <property type="entry name" value="Bac_Flav_CTERM"/>
    <property type="match status" value="1"/>
</dbReference>
<comment type="caution">
    <text evidence="2">The sequence shown here is derived from an EMBL/GenBank/DDBJ whole genome shotgun (WGS) entry which is preliminary data.</text>
</comment>
<dbReference type="SUPFAM" id="SSF56436">
    <property type="entry name" value="C-type lectin-like"/>
    <property type="match status" value="1"/>
</dbReference>
<dbReference type="STRING" id="1382798.PK35_07195"/>
<dbReference type="PATRIC" id="fig|1382798.3.peg.2763"/>
<dbReference type="InterPro" id="IPR001304">
    <property type="entry name" value="C-type_lectin-like"/>
</dbReference>
<organism evidence="2 3">
    <name type="scientific">Neotamlana nanhaiensis</name>
    <dbReference type="NCBI Taxonomy" id="1382798"/>
    <lineage>
        <taxon>Bacteria</taxon>
        <taxon>Pseudomonadati</taxon>
        <taxon>Bacteroidota</taxon>
        <taxon>Flavobacteriia</taxon>
        <taxon>Flavobacteriales</taxon>
        <taxon>Flavobacteriaceae</taxon>
        <taxon>Neotamlana</taxon>
    </lineage>
</organism>
<dbReference type="InterPro" id="IPR016187">
    <property type="entry name" value="CTDL_fold"/>
</dbReference>